<feature type="non-terminal residue" evidence="2">
    <location>
        <position position="137"/>
    </location>
</feature>
<reference evidence="2 3" key="1">
    <citation type="submission" date="2019-01" db="EMBL/GenBank/DDBJ databases">
        <authorList>
            <person name="Sayadi A."/>
        </authorList>
    </citation>
    <scope>NUCLEOTIDE SEQUENCE [LARGE SCALE GENOMIC DNA]</scope>
</reference>
<evidence type="ECO:0000256" key="1">
    <source>
        <dbReference type="SAM" id="MobiDB-lite"/>
    </source>
</evidence>
<proteinExistence type="predicted"/>
<organism evidence="2 3">
    <name type="scientific">Callosobruchus maculatus</name>
    <name type="common">Southern cowpea weevil</name>
    <name type="synonym">Pulse bruchid</name>
    <dbReference type="NCBI Taxonomy" id="64391"/>
    <lineage>
        <taxon>Eukaryota</taxon>
        <taxon>Metazoa</taxon>
        <taxon>Ecdysozoa</taxon>
        <taxon>Arthropoda</taxon>
        <taxon>Hexapoda</taxon>
        <taxon>Insecta</taxon>
        <taxon>Pterygota</taxon>
        <taxon>Neoptera</taxon>
        <taxon>Endopterygota</taxon>
        <taxon>Coleoptera</taxon>
        <taxon>Polyphaga</taxon>
        <taxon>Cucujiformia</taxon>
        <taxon>Chrysomeloidea</taxon>
        <taxon>Chrysomelidae</taxon>
        <taxon>Bruchinae</taxon>
        <taxon>Bruchini</taxon>
        <taxon>Callosobruchus</taxon>
    </lineage>
</organism>
<sequence length="137" mass="15861">MTSSTDTADEPMDVATSQDLSPPRKRSKKRHFDVRLKEVILNVYKYATKKKSLTTAADDIVEEVALKIGICKRSVYKVVREYRTRHSFAAPLTNQNRKHCIDLVDHGDKSAIRRKVHQFVFRNELPTIHRVLKEVND</sequence>
<keyword evidence="3" id="KW-1185">Reference proteome</keyword>
<accession>A0A653CKM8</accession>
<gene>
    <name evidence="2" type="ORF">CALMAC_LOCUS9826</name>
</gene>
<dbReference type="OrthoDB" id="6782371at2759"/>
<name>A0A653CKM8_CALMS</name>
<feature type="region of interest" description="Disordered" evidence="1">
    <location>
        <begin position="1"/>
        <end position="29"/>
    </location>
</feature>
<evidence type="ECO:0000313" key="2">
    <source>
        <dbReference type="EMBL" id="VEN48333.1"/>
    </source>
</evidence>
<dbReference type="Proteomes" id="UP000410492">
    <property type="component" value="Unassembled WGS sequence"/>
</dbReference>
<dbReference type="EMBL" id="CAACVG010008074">
    <property type="protein sequence ID" value="VEN48333.1"/>
    <property type="molecule type" value="Genomic_DNA"/>
</dbReference>
<dbReference type="AlphaFoldDB" id="A0A653CKM8"/>
<protein>
    <submittedName>
        <fullName evidence="2">Uncharacterized protein</fullName>
    </submittedName>
</protein>
<evidence type="ECO:0000313" key="3">
    <source>
        <dbReference type="Proteomes" id="UP000410492"/>
    </source>
</evidence>